<dbReference type="Gene3D" id="1.10.3970.10">
    <property type="entry name" value="BSD domain"/>
    <property type="match status" value="1"/>
</dbReference>
<dbReference type="InterPro" id="IPR035925">
    <property type="entry name" value="BSD_dom_sf"/>
</dbReference>
<feature type="domain" description="BSD" evidence="2">
    <location>
        <begin position="260"/>
        <end position="312"/>
    </location>
</feature>
<feature type="region of interest" description="Disordered" evidence="1">
    <location>
        <begin position="106"/>
        <end position="149"/>
    </location>
</feature>
<feature type="compositionally biased region" description="Low complexity" evidence="1">
    <location>
        <begin position="350"/>
        <end position="412"/>
    </location>
</feature>
<feature type="compositionally biased region" description="Acidic residues" evidence="1">
    <location>
        <begin position="334"/>
        <end position="343"/>
    </location>
</feature>
<feature type="compositionally biased region" description="Polar residues" evidence="1">
    <location>
        <begin position="119"/>
        <end position="133"/>
    </location>
</feature>
<reference evidence="3 4" key="1">
    <citation type="submission" date="2023-05" db="EMBL/GenBank/DDBJ databases">
        <title>A 100% complete, gapless, phased diploid assembly of the Scenedesmus obliquus UTEX 3031 genome.</title>
        <authorList>
            <person name="Biondi T.C."/>
            <person name="Hanschen E.R."/>
            <person name="Kwon T."/>
            <person name="Eng W."/>
            <person name="Kruse C.P.S."/>
            <person name="Koehler S.I."/>
            <person name="Kunde Y."/>
            <person name="Gleasner C.D."/>
            <person name="You Mak K.T."/>
            <person name="Polle J."/>
            <person name="Hovde B.T."/>
            <person name="Starkenburg S.R."/>
        </authorList>
    </citation>
    <scope>NUCLEOTIDE SEQUENCE [LARGE SCALE GENOMIC DNA]</scope>
    <source>
        <strain evidence="3 4">DOE0152z</strain>
    </source>
</reference>
<feature type="region of interest" description="Disordered" evidence="1">
    <location>
        <begin position="319"/>
        <end position="460"/>
    </location>
</feature>
<name>A0ABY8UD69_TETOB</name>
<evidence type="ECO:0000259" key="2">
    <source>
        <dbReference type="SMART" id="SM00751"/>
    </source>
</evidence>
<feature type="compositionally biased region" description="Acidic residues" evidence="1">
    <location>
        <begin position="413"/>
        <end position="426"/>
    </location>
</feature>
<dbReference type="Pfam" id="PF03909">
    <property type="entry name" value="BSD"/>
    <property type="match status" value="1"/>
</dbReference>
<dbReference type="Proteomes" id="UP001244341">
    <property type="component" value="Chromosome 10b"/>
</dbReference>
<dbReference type="PANTHER" id="PTHR16019">
    <property type="entry name" value="SYNAPSE-ASSOCIATED PROTEIN"/>
    <property type="match status" value="1"/>
</dbReference>
<evidence type="ECO:0000256" key="1">
    <source>
        <dbReference type="SAM" id="MobiDB-lite"/>
    </source>
</evidence>
<dbReference type="SUPFAM" id="SSF140383">
    <property type="entry name" value="BSD domain-like"/>
    <property type="match status" value="1"/>
</dbReference>
<gene>
    <name evidence="3" type="ORF">OEZ85_004040</name>
</gene>
<feature type="compositionally biased region" description="Gly residues" evidence="1">
    <location>
        <begin position="137"/>
        <end position="149"/>
    </location>
</feature>
<organism evidence="3 4">
    <name type="scientific">Tetradesmus obliquus</name>
    <name type="common">Green alga</name>
    <name type="synonym">Acutodesmus obliquus</name>
    <dbReference type="NCBI Taxonomy" id="3088"/>
    <lineage>
        <taxon>Eukaryota</taxon>
        <taxon>Viridiplantae</taxon>
        <taxon>Chlorophyta</taxon>
        <taxon>core chlorophytes</taxon>
        <taxon>Chlorophyceae</taxon>
        <taxon>CS clade</taxon>
        <taxon>Sphaeropleales</taxon>
        <taxon>Scenedesmaceae</taxon>
        <taxon>Tetradesmus</taxon>
    </lineage>
</organism>
<dbReference type="InterPro" id="IPR005607">
    <property type="entry name" value="BSD_dom"/>
</dbReference>
<feature type="compositionally biased region" description="Low complexity" evidence="1">
    <location>
        <begin position="427"/>
        <end position="446"/>
    </location>
</feature>
<dbReference type="SMART" id="SM00751">
    <property type="entry name" value="BSD"/>
    <property type="match status" value="1"/>
</dbReference>
<evidence type="ECO:0000313" key="4">
    <source>
        <dbReference type="Proteomes" id="UP001244341"/>
    </source>
</evidence>
<feature type="compositionally biased region" description="Basic and acidic residues" evidence="1">
    <location>
        <begin position="18"/>
        <end position="33"/>
    </location>
</feature>
<protein>
    <recommendedName>
        <fullName evidence="2">BSD domain-containing protein</fullName>
    </recommendedName>
</protein>
<keyword evidence="4" id="KW-1185">Reference proteome</keyword>
<proteinExistence type="predicted"/>
<evidence type="ECO:0000313" key="3">
    <source>
        <dbReference type="EMBL" id="WIA19421.1"/>
    </source>
</evidence>
<dbReference type="InterPro" id="IPR051494">
    <property type="entry name" value="BSD_domain-containing"/>
</dbReference>
<accession>A0ABY8UD69</accession>
<dbReference type="EMBL" id="CP126217">
    <property type="protein sequence ID" value="WIA19421.1"/>
    <property type="molecule type" value="Genomic_DNA"/>
</dbReference>
<dbReference type="PANTHER" id="PTHR16019:SF5">
    <property type="entry name" value="BSD DOMAIN-CONTAINING PROTEIN 1"/>
    <property type="match status" value="1"/>
</dbReference>
<feature type="region of interest" description="Disordered" evidence="1">
    <location>
        <begin position="1"/>
        <end position="40"/>
    </location>
</feature>
<sequence length="460" mass="48504">MFSFLNEIAGAPPDTNDENSKAGKEAQSDEHAAQPDSAASVGLGLGSLWSVATAVTSAVKQSADEVVKSVAHTDWKSELAAFTQEVEAEAHKAVEVVQHLPQHIVHTHEQEQQQQQQQGTRLSRISEGSSTPQADGNSGGGGSAAAAAGGGAPLASVGVSLVEFGKQLISGTKEVIDTVTEMVEGEIATATKEVPRFAAGGAAARAGGNSSSSSAAARIASRRGAAARYSRFEAEVAGMQRDSSTYCDEPEDAADYAAWRSSSASMQQRQPEIDKIMAGNAFMAELQSRIVPLLVEKEDFWARYFYRLHKLQQKEEQRQQLAARAKQQQHEAEELGGWDDEDPQSPRTRAAQQQQQQQQQHEQQQVQQEEAVEQQVQQQQQTQRQAAADEAGPDEAAASASSAAAPAAAAAAADDEDDEDWGEDADQVAPAAAAAGAAGSAKAAGAAAGGKDDEDWGDWD</sequence>